<dbReference type="EMBL" id="JAPWDQ010000005">
    <property type="protein sequence ID" value="KAJ5485119.1"/>
    <property type="molecule type" value="Genomic_DNA"/>
</dbReference>
<accession>A0A9W9X6M4</accession>
<evidence type="ECO:0000313" key="2">
    <source>
        <dbReference type="Proteomes" id="UP001148312"/>
    </source>
</evidence>
<gene>
    <name evidence="1" type="ORF">N7539_005107</name>
</gene>
<dbReference type="PANTHER" id="PTHR14187:SF82">
    <property type="entry name" value="FAMILY CHAPERONE, PUTATIVE (AFU_ORTHOLOGUE AFUA_7G08575)-RELATED"/>
    <property type="match status" value="1"/>
</dbReference>
<protein>
    <submittedName>
        <fullName evidence="1">Uncharacterized protein</fullName>
    </submittedName>
</protein>
<proteinExistence type="predicted"/>
<evidence type="ECO:0000313" key="1">
    <source>
        <dbReference type="EMBL" id="KAJ5485119.1"/>
    </source>
</evidence>
<name>A0A9W9X6M4_9EURO</name>
<comment type="caution">
    <text evidence="1">The sequence shown here is derived from an EMBL/GenBank/DDBJ whole genome shotgun (WGS) entry which is preliminary data.</text>
</comment>
<dbReference type="InterPro" id="IPR043129">
    <property type="entry name" value="ATPase_NBD"/>
</dbReference>
<dbReference type="GeneID" id="81624958"/>
<reference evidence="1" key="1">
    <citation type="submission" date="2022-12" db="EMBL/GenBank/DDBJ databases">
        <authorList>
            <person name="Petersen C."/>
        </authorList>
    </citation>
    <scope>NUCLEOTIDE SEQUENCE</scope>
    <source>
        <strain evidence="1">IBT 30728</strain>
    </source>
</reference>
<dbReference type="Proteomes" id="UP001148312">
    <property type="component" value="Unassembled WGS sequence"/>
</dbReference>
<dbReference type="PANTHER" id="PTHR14187">
    <property type="entry name" value="ALPHA KINASE/ELONGATION FACTOR 2 KINASE"/>
    <property type="match status" value="1"/>
</dbReference>
<dbReference type="SUPFAM" id="SSF53067">
    <property type="entry name" value="Actin-like ATPase domain"/>
    <property type="match status" value="2"/>
</dbReference>
<reference evidence="1" key="2">
    <citation type="journal article" date="2023" name="IMA Fungus">
        <title>Comparative genomic study of the Penicillium genus elucidates a diverse pangenome and 15 lateral gene transfer events.</title>
        <authorList>
            <person name="Petersen C."/>
            <person name="Sorensen T."/>
            <person name="Nielsen M.R."/>
            <person name="Sondergaard T.E."/>
            <person name="Sorensen J.L."/>
            <person name="Fitzpatrick D.A."/>
            <person name="Frisvad J.C."/>
            <person name="Nielsen K.L."/>
        </authorList>
    </citation>
    <scope>NUCLEOTIDE SEQUENCE</scope>
    <source>
        <strain evidence="1">IBT 30728</strain>
    </source>
</reference>
<dbReference type="RefSeq" id="XP_056789903.1">
    <property type="nucleotide sequence ID" value="XM_056934709.1"/>
</dbReference>
<keyword evidence="2" id="KW-1185">Reference proteome</keyword>
<organism evidence="1 2">
    <name type="scientific">Penicillium diatomitis</name>
    <dbReference type="NCBI Taxonomy" id="2819901"/>
    <lineage>
        <taxon>Eukaryota</taxon>
        <taxon>Fungi</taxon>
        <taxon>Dikarya</taxon>
        <taxon>Ascomycota</taxon>
        <taxon>Pezizomycotina</taxon>
        <taxon>Eurotiomycetes</taxon>
        <taxon>Eurotiomycetidae</taxon>
        <taxon>Eurotiales</taxon>
        <taxon>Aspergillaceae</taxon>
        <taxon>Penicillium</taxon>
    </lineage>
</organism>
<dbReference type="Gene3D" id="3.30.420.40">
    <property type="match status" value="2"/>
</dbReference>
<sequence>MSEIPLRTTTVLALDFGTTDYLRAVLNHVHSVLKSQVGPAFDHLTFVNVITVPAMWSDKARACLRTCATEAGFGDGSTIHIISEPEAAAIHALQASSPNDLEVGDTVLLIDAGAGTVDLITFTIEQLLPCLRLREAASDFVRQTLRSDIGWNSDSRDNAMERFELFAKRRFTGDTTDTFTFPVPGIADNEDLNVRRGKFQITGQEIGDIFLPVLAQVLKLAKQQIDFSQEHVKAALLVGDFEQNQFLRN</sequence>
<dbReference type="Gene3D" id="3.90.640.10">
    <property type="entry name" value="Actin, Chain A, domain 4"/>
    <property type="match status" value="1"/>
</dbReference>
<dbReference type="CDD" id="cd10170">
    <property type="entry name" value="ASKHA_NBD_HSP70"/>
    <property type="match status" value="1"/>
</dbReference>
<dbReference type="AlphaFoldDB" id="A0A9W9X6M4"/>